<evidence type="ECO:0000313" key="1">
    <source>
        <dbReference type="EMBL" id="AUD00928.1"/>
    </source>
</evidence>
<keyword evidence="2" id="KW-1185">Reference proteome</keyword>
<accession>A0A2K8YTN8</accession>
<proteinExistence type="predicted"/>
<reference evidence="1 2" key="1">
    <citation type="submission" date="2017-11" db="EMBL/GenBank/DDBJ databases">
        <title>Taxonomic description and genome sequences of Spirosoma HA7 sp. nov., isolated from pollen microhabitat of Corylus avellana.</title>
        <authorList>
            <person name="Ambika Manirajan B."/>
            <person name="Suarez C."/>
            <person name="Ratering S."/>
            <person name="Geissler-Plaum R."/>
            <person name="Cardinale M."/>
            <person name="Sylvia S."/>
        </authorList>
    </citation>
    <scope>NUCLEOTIDE SEQUENCE [LARGE SCALE GENOMIC DNA]</scope>
    <source>
        <strain evidence="1 2">HA7</strain>
    </source>
</reference>
<dbReference type="RefSeq" id="WP_100986351.1">
    <property type="nucleotide sequence ID" value="NZ_CP025096.1"/>
</dbReference>
<dbReference type="Proteomes" id="UP000232883">
    <property type="component" value="Chromosome"/>
</dbReference>
<gene>
    <name evidence="1" type="ORF">CWM47_03320</name>
</gene>
<organism evidence="1 2">
    <name type="scientific">Spirosoma pollinicola</name>
    <dbReference type="NCBI Taxonomy" id="2057025"/>
    <lineage>
        <taxon>Bacteria</taxon>
        <taxon>Pseudomonadati</taxon>
        <taxon>Bacteroidota</taxon>
        <taxon>Cytophagia</taxon>
        <taxon>Cytophagales</taxon>
        <taxon>Cytophagaceae</taxon>
        <taxon>Spirosoma</taxon>
    </lineage>
</organism>
<dbReference type="KEGG" id="spir:CWM47_03320"/>
<protein>
    <submittedName>
        <fullName evidence="1">Uncharacterized protein</fullName>
    </submittedName>
</protein>
<evidence type="ECO:0000313" key="2">
    <source>
        <dbReference type="Proteomes" id="UP000232883"/>
    </source>
</evidence>
<dbReference type="OrthoDB" id="1238027at2"/>
<dbReference type="AlphaFoldDB" id="A0A2K8YTN8"/>
<sequence>MDLNYSINAVPFSQLGIHVTRSSGVVDGLELKDPFRVDWPDAHGEVVDLSRPRFQARTITLESWMVAPSADSFITQFNSLLTELVRSNTQRLKLTPVTGKPLVFEVYAKGNLSVKKEWRDGAMVGEFTLSLIEPQPVKYVLIGTGNSTASIRLTAPTPITLYWGDGTKTQMQGTNQTLTHSYGGSGTAKYYLIISGELERMSVQEKTNLTDLWPRLY</sequence>
<name>A0A2K8YTN8_9BACT</name>
<dbReference type="EMBL" id="CP025096">
    <property type="protein sequence ID" value="AUD00928.1"/>
    <property type="molecule type" value="Genomic_DNA"/>
</dbReference>